<keyword evidence="7" id="KW-1185">Reference proteome</keyword>
<dbReference type="PANTHER" id="PTHR24304:SF2">
    <property type="entry name" value="24-HYDROXYCHOLESTEROL 7-ALPHA-HYDROXYLASE"/>
    <property type="match status" value="1"/>
</dbReference>
<keyword evidence="3 5" id="KW-0479">Metal-binding</keyword>
<dbReference type="InterPro" id="IPR002403">
    <property type="entry name" value="Cyt_P450_E_grp-IV"/>
</dbReference>
<keyword evidence="5" id="KW-0503">Monooxygenase</keyword>
<evidence type="ECO:0000313" key="6">
    <source>
        <dbReference type="EMBL" id="MFC5731036.1"/>
    </source>
</evidence>
<dbReference type="PRINTS" id="PR00385">
    <property type="entry name" value="P450"/>
</dbReference>
<dbReference type="EMBL" id="JBHSNS010000012">
    <property type="protein sequence ID" value="MFC5731036.1"/>
    <property type="molecule type" value="Genomic_DNA"/>
</dbReference>
<dbReference type="InterPro" id="IPR036396">
    <property type="entry name" value="Cyt_P450_sf"/>
</dbReference>
<dbReference type="RefSeq" id="WP_136435990.1">
    <property type="nucleotide sequence ID" value="NZ_JBHSNS010000012.1"/>
</dbReference>
<evidence type="ECO:0000256" key="2">
    <source>
        <dbReference type="ARBA" id="ARBA00022617"/>
    </source>
</evidence>
<reference evidence="7" key="1">
    <citation type="journal article" date="2019" name="Int. J. Syst. Evol. Microbiol.">
        <title>The Global Catalogue of Microorganisms (GCM) 10K type strain sequencing project: providing services to taxonomists for standard genome sequencing and annotation.</title>
        <authorList>
            <consortium name="The Broad Institute Genomics Platform"/>
            <consortium name="The Broad Institute Genome Sequencing Center for Infectious Disease"/>
            <person name="Wu L."/>
            <person name="Ma J."/>
        </authorList>
    </citation>
    <scope>NUCLEOTIDE SEQUENCE [LARGE SCALE GENOMIC DNA]</scope>
    <source>
        <strain evidence="7">YIM 94188</strain>
    </source>
</reference>
<dbReference type="Pfam" id="PF00067">
    <property type="entry name" value="p450"/>
    <property type="match status" value="1"/>
</dbReference>
<organism evidence="6 7">
    <name type="scientific">Nocardioides vastitatis</name>
    <dbReference type="NCBI Taxonomy" id="2568655"/>
    <lineage>
        <taxon>Bacteria</taxon>
        <taxon>Bacillati</taxon>
        <taxon>Actinomycetota</taxon>
        <taxon>Actinomycetes</taxon>
        <taxon>Propionibacteriales</taxon>
        <taxon>Nocardioidaceae</taxon>
        <taxon>Nocardioides</taxon>
    </lineage>
</organism>
<comment type="similarity">
    <text evidence="1 5">Belongs to the cytochrome P450 family.</text>
</comment>
<evidence type="ECO:0000256" key="4">
    <source>
        <dbReference type="ARBA" id="ARBA00023004"/>
    </source>
</evidence>
<comment type="caution">
    <text evidence="6">The sequence shown here is derived from an EMBL/GenBank/DDBJ whole genome shotgun (WGS) entry which is preliminary data.</text>
</comment>
<dbReference type="InterPro" id="IPR017972">
    <property type="entry name" value="Cyt_P450_CS"/>
</dbReference>
<dbReference type="Proteomes" id="UP001596072">
    <property type="component" value="Unassembled WGS sequence"/>
</dbReference>
<protein>
    <submittedName>
        <fullName evidence="6">Cytochrome P450</fullName>
    </submittedName>
</protein>
<dbReference type="PROSITE" id="PS00086">
    <property type="entry name" value="CYTOCHROME_P450"/>
    <property type="match status" value="1"/>
</dbReference>
<dbReference type="PANTHER" id="PTHR24304">
    <property type="entry name" value="CYTOCHROME P450 FAMILY 7"/>
    <property type="match status" value="1"/>
</dbReference>
<keyword evidence="5" id="KW-0560">Oxidoreductase</keyword>
<proteinExistence type="inferred from homology"/>
<evidence type="ECO:0000256" key="3">
    <source>
        <dbReference type="ARBA" id="ARBA00022723"/>
    </source>
</evidence>
<evidence type="ECO:0000256" key="5">
    <source>
        <dbReference type="RuleBase" id="RU000461"/>
    </source>
</evidence>
<dbReference type="CDD" id="cd11042">
    <property type="entry name" value="CYP51-like"/>
    <property type="match status" value="1"/>
</dbReference>
<accession>A0ABW0ZJI1</accession>
<evidence type="ECO:0000313" key="7">
    <source>
        <dbReference type="Proteomes" id="UP001596072"/>
    </source>
</evidence>
<dbReference type="InterPro" id="IPR001128">
    <property type="entry name" value="Cyt_P450"/>
</dbReference>
<dbReference type="InterPro" id="IPR050529">
    <property type="entry name" value="CYP450_sterol_14alpha_dmase"/>
</dbReference>
<dbReference type="PRINTS" id="PR00465">
    <property type="entry name" value="EP450IV"/>
</dbReference>
<gene>
    <name evidence="6" type="ORF">ACFPQB_19130</name>
</gene>
<keyword evidence="2 5" id="KW-0349">Heme</keyword>
<dbReference type="SUPFAM" id="SSF48264">
    <property type="entry name" value="Cytochrome P450"/>
    <property type="match status" value="1"/>
</dbReference>
<dbReference type="Gene3D" id="1.10.630.10">
    <property type="entry name" value="Cytochrome P450"/>
    <property type="match status" value="1"/>
</dbReference>
<name>A0ABW0ZJI1_9ACTN</name>
<evidence type="ECO:0000256" key="1">
    <source>
        <dbReference type="ARBA" id="ARBA00010617"/>
    </source>
</evidence>
<sequence>MTAIPQDLLAGVPQVSTILDDRSSEVPDLIRGTGHLPEMRVDPIGLFTRVRTECGDVGRFRLADKDVVLVTGAEANEAFFRAPDEVLDQAAAYPFMTPIFGKGVVFDASPEERQQMLKNQALRGDMMRGHAQTIEAEIRRMVADWGDEGEVDLLDFFAELTIYTTSACLIGKPFREELDGRFAHHYHELERGTDAIAYVDPYADIESFQLRDAARLKLVELVQGIIDRRRERGTVPRDERDLLDVLISIDMSADYITGIFISMMFAGHHTSSGTASWAMIELLRHPDVMADVVAELDALYGTGADGTGPVEVSFQALRSIPVLESVLKETLRLHPPLIILMRLVQEEFELLGQRIPPGTLIAASPRVSNRIEEDFPGADTFDPGRYIDPRQEDLQNRWTWIPFGAGKHRCVGNAFAMMQMKAIFSVTLRDFEFEMAQPSESYRDDCSKMVIQLEQPCLVRYRRRSR</sequence>
<keyword evidence="4 5" id="KW-0408">Iron</keyword>